<dbReference type="EMBL" id="PDEP01000003">
    <property type="protein sequence ID" value="PEN08437.1"/>
    <property type="molecule type" value="Genomic_DNA"/>
</dbReference>
<dbReference type="RefSeq" id="WP_098061478.1">
    <property type="nucleotide sequence ID" value="NZ_PDEP01000003.1"/>
</dbReference>
<protein>
    <submittedName>
        <fullName evidence="10">Cytochrome c oxidase accessory protein CcoG</fullName>
    </submittedName>
</protein>
<feature type="transmembrane region" description="Helical" evidence="8">
    <location>
        <begin position="95"/>
        <end position="115"/>
    </location>
</feature>
<dbReference type="InterPro" id="IPR051684">
    <property type="entry name" value="Electron_Trans/Redox"/>
</dbReference>
<dbReference type="InterPro" id="IPR032879">
    <property type="entry name" value="FixG_C"/>
</dbReference>
<feature type="domain" description="4Fe-4S ferredoxin-type" evidence="9">
    <location>
        <begin position="263"/>
        <end position="291"/>
    </location>
</feature>
<feature type="transmembrane region" description="Helical" evidence="8">
    <location>
        <begin position="43"/>
        <end position="65"/>
    </location>
</feature>
<keyword evidence="3" id="KW-0479">Metal-binding</keyword>
<keyword evidence="4" id="KW-0249">Electron transport</keyword>
<gene>
    <name evidence="10" type="primary">ccoG</name>
    <name evidence="10" type="ORF">CRI93_04810</name>
</gene>
<evidence type="ECO:0000256" key="6">
    <source>
        <dbReference type="ARBA" id="ARBA00023014"/>
    </source>
</evidence>
<sequence>MARNDQFIDAEDVGILDSPEAVLSTMDEEGDRRWLYPTPSKGFYYWWRLAIGWALIAFFVSLPWIQINGKPAVLLDLMEREFTLFGTTFYPTDTLLLLGFLLGTLVSIILISAVLGRIWCGWGCPQTVYLEFVYRPIERWIEGSEHVRKRRDEGPLTYDKAWRKTAKWGVYAVISLVLAHTFVSYFVGWERLLTWMQSDPRENWGYFLMMAGTTGLILYDFGFFREQMCTIACPYARFQSVLLDPDSLIVSYDEDRGEPRGRGKDRSELGDCIDCGACVRTCPTGIDIRDGLQMECVACTQCIDACDDIMDKMGWEPGLIKYTSEKALNDEPTKIARPRTLLYSGVLLALTVFFVGLLWTRPAYDINVTRAGGQPFMELPDDRIANRVRVRVRNQTATEARFSIGATGIPDVQVNPVGTGETVLAPQEMKRTEAWIIVPPDALRDEREITIVLQFDDGTEKRIPFPLLSPSNQAAPAESAPAP</sequence>
<dbReference type="Gene3D" id="2.60.40.10">
    <property type="entry name" value="Immunoglobulins"/>
    <property type="match status" value="1"/>
</dbReference>
<keyword evidence="5" id="KW-0408">Iron</keyword>
<evidence type="ECO:0000256" key="8">
    <source>
        <dbReference type="SAM" id="Phobius"/>
    </source>
</evidence>
<evidence type="ECO:0000256" key="4">
    <source>
        <dbReference type="ARBA" id="ARBA00022982"/>
    </source>
</evidence>
<keyword evidence="8" id="KW-1133">Transmembrane helix</keyword>
<dbReference type="PROSITE" id="PS00198">
    <property type="entry name" value="4FE4S_FER_1"/>
    <property type="match status" value="1"/>
</dbReference>
<dbReference type="Pfam" id="PF12801">
    <property type="entry name" value="Fer4_5"/>
    <property type="match status" value="1"/>
</dbReference>
<organism evidence="10 11">
    <name type="scientific">Longimonas halophila</name>
    <dbReference type="NCBI Taxonomy" id="1469170"/>
    <lineage>
        <taxon>Bacteria</taxon>
        <taxon>Pseudomonadati</taxon>
        <taxon>Rhodothermota</taxon>
        <taxon>Rhodothermia</taxon>
        <taxon>Rhodothermales</taxon>
        <taxon>Salisaetaceae</taxon>
        <taxon>Longimonas</taxon>
    </lineage>
</organism>
<name>A0A2H3NV31_9BACT</name>
<evidence type="ECO:0000256" key="3">
    <source>
        <dbReference type="ARBA" id="ARBA00022723"/>
    </source>
</evidence>
<evidence type="ECO:0000256" key="5">
    <source>
        <dbReference type="ARBA" id="ARBA00023004"/>
    </source>
</evidence>
<dbReference type="PANTHER" id="PTHR30176:SF3">
    <property type="entry name" value="FERREDOXIN-TYPE PROTEIN NAPH"/>
    <property type="match status" value="1"/>
</dbReference>
<feature type="transmembrane region" description="Helical" evidence="8">
    <location>
        <begin position="168"/>
        <end position="189"/>
    </location>
</feature>
<dbReference type="AlphaFoldDB" id="A0A2H3NV31"/>
<dbReference type="Gene3D" id="1.10.1060.10">
    <property type="entry name" value="Alpha-helical ferredoxin"/>
    <property type="match status" value="1"/>
</dbReference>
<dbReference type="Proteomes" id="UP000221024">
    <property type="component" value="Unassembled WGS sequence"/>
</dbReference>
<evidence type="ECO:0000256" key="1">
    <source>
        <dbReference type="ARBA" id="ARBA00022448"/>
    </source>
</evidence>
<proteinExistence type="predicted"/>
<keyword evidence="2" id="KW-0004">4Fe-4S</keyword>
<dbReference type="Pfam" id="PF11614">
    <property type="entry name" value="FixG_C"/>
    <property type="match status" value="1"/>
</dbReference>
<feature type="region of interest" description="Disordered" evidence="7">
    <location>
        <begin position="463"/>
        <end position="483"/>
    </location>
</feature>
<dbReference type="Pfam" id="PF13746">
    <property type="entry name" value="Fer4_18"/>
    <property type="match status" value="1"/>
</dbReference>
<accession>A0A2H3NV31</accession>
<keyword evidence="1" id="KW-0813">Transport</keyword>
<keyword evidence="6" id="KW-0411">Iron-sulfur</keyword>
<dbReference type="NCBIfam" id="TIGR02745">
    <property type="entry name" value="ccoG_rdxA_fixG"/>
    <property type="match status" value="1"/>
</dbReference>
<feature type="transmembrane region" description="Helical" evidence="8">
    <location>
        <begin position="341"/>
        <end position="360"/>
    </location>
</feature>
<dbReference type="GO" id="GO:0005886">
    <property type="term" value="C:plasma membrane"/>
    <property type="evidence" value="ECO:0007669"/>
    <property type="project" value="TreeGrafter"/>
</dbReference>
<dbReference type="GO" id="GO:0046872">
    <property type="term" value="F:metal ion binding"/>
    <property type="evidence" value="ECO:0007669"/>
    <property type="project" value="UniProtKB-KW"/>
</dbReference>
<evidence type="ECO:0000313" key="10">
    <source>
        <dbReference type="EMBL" id="PEN08437.1"/>
    </source>
</evidence>
<keyword evidence="8" id="KW-0472">Membrane</keyword>
<dbReference type="InterPro" id="IPR009051">
    <property type="entry name" value="Helical_ferredxn"/>
</dbReference>
<dbReference type="InterPro" id="IPR017900">
    <property type="entry name" value="4Fe4S_Fe_S_CS"/>
</dbReference>
<comment type="caution">
    <text evidence="10">The sequence shown here is derived from an EMBL/GenBank/DDBJ whole genome shotgun (WGS) entry which is preliminary data.</text>
</comment>
<evidence type="ECO:0000259" key="9">
    <source>
        <dbReference type="PROSITE" id="PS51379"/>
    </source>
</evidence>
<dbReference type="InterPro" id="IPR017896">
    <property type="entry name" value="4Fe4S_Fe-S-bd"/>
</dbReference>
<dbReference type="InterPro" id="IPR013783">
    <property type="entry name" value="Ig-like_fold"/>
</dbReference>
<reference evidence="10 11" key="1">
    <citation type="submission" date="2017-10" db="EMBL/GenBank/DDBJ databases">
        <title>Draft genome of Longimonas halophila.</title>
        <authorList>
            <person name="Goh K.M."/>
            <person name="Shamsir M.S."/>
            <person name="Lim S.W."/>
        </authorList>
    </citation>
    <scope>NUCLEOTIDE SEQUENCE [LARGE SCALE GENOMIC DNA]</scope>
    <source>
        <strain evidence="10 11">KCTC 42399</strain>
    </source>
</reference>
<dbReference type="OrthoDB" id="9811700at2"/>
<keyword evidence="11" id="KW-1185">Reference proteome</keyword>
<evidence type="ECO:0000256" key="7">
    <source>
        <dbReference type="SAM" id="MobiDB-lite"/>
    </source>
</evidence>
<dbReference type="SUPFAM" id="SSF54862">
    <property type="entry name" value="4Fe-4S ferredoxins"/>
    <property type="match status" value="1"/>
</dbReference>
<dbReference type="PROSITE" id="PS51379">
    <property type="entry name" value="4FE4S_FER_2"/>
    <property type="match status" value="1"/>
</dbReference>
<evidence type="ECO:0000256" key="2">
    <source>
        <dbReference type="ARBA" id="ARBA00022485"/>
    </source>
</evidence>
<dbReference type="InterPro" id="IPR014116">
    <property type="entry name" value="Cyt_c_oxidase_cbb3_FixG"/>
</dbReference>
<feature type="transmembrane region" description="Helical" evidence="8">
    <location>
        <begin position="204"/>
        <end position="221"/>
    </location>
</feature>
<keyword evidence="8" id="KW-0812">Transmembrane</keyword>
<evidence type="ECO:0000313" key="11">
    <source>
        <dbReference type="Proteomes" id="UP000221024"/>
    </source>
</evidence>
<dbReference type="PANTHER" id="PTHR30176">
    <property type="entry name" value="FERREDOXIN-TYPE PROTEIN NAPH"/>
    <property type="match status" value="1"/>
</dbReference>
<dbReference type="GO" id="GO:0051539">
    <property type="term" value="F:4 iron, 4 sulfur cluster binding"/>
    <property type="evidence" value="ECO:0007669"/>
    <property type="project" value="UniProtKB-KW"/>
</dbReference>